<gene>
    <name evidence="2" type="ORF">SLI_7367</name>
</gene>
<dbReference type="AlphaFoldDB" id="A0A7U9E2G6"/>
<dbReference type="EMBL" id="CM001889">
    <property type="protein sequence ID" value="EOY52071.1"/>
    <property type="molecule type" value="Genomic_DNA"/>
</dbReference>
<evidence type="ECO:0000313" key="2">
    <source>
        <dbReference type="EMBL" id="EOY52071.1"/>
    </source>
</evidence>
<feature type="region of interest" description="Disordered" evidence="1">
    <location>
        <begin position="246"/>
        <end position="274"/>
    </location>
</feature>
<evidence type="ECO:0000313" key="3">
    <source>
        <dbReference type="Proteomes" id="UP000014062"/>
    </source>
</evidence>
<sequence length="274" mass="30336">MTTLNLTLLGALREITAAELPPVTSAHSGRPLRRYALQLHVPDERHQELDAELRAAATPDGDHLQGSDAAWRVSEGWTASSQGRRPEIYVYRIEIQEVEILYAEALEVGGVRIVPGMYRERADEDTITVTVVAELSGEDDEHLEELLGEPGAWYDVTRRGISDTPVRMRFGRCVWQRTEEGGRRHHLELVGDEGSPETAPSALDLAARPRLDRALEQVAAHTDALSRLLAELRAGGVLSEGAVKAVEAAAAPRPLTPREQRELSRTDRLSDYWS</sequence>
<proteinExistence type="predicted"/>
<evidence type="ECO:0000256" key="1">
    <source>
        <dbReference type="SAM" id="MobiDB-lite"/>
    </source>
</evidence>
<accession>A0A7U9E2G6</accession>
<organism evidence="2 3">
    <name type="scientific">Streptomyces lividans 1326</name>
    <dbReference type="NCBI Taxonomy" id="1200984"/>
    <lineage>
        <taxon>Bacteria</taxon>
        <taxon>Bacillati</taxon>
        <taxon>Actinomycetota</taxon>
        <taxon>Actinomycetes</taxon>
        <taxon>Kitasatosporales</taxon>
        <taxon>Streptomycetaceae</taxon>
        <taxon>Streptomyces</taxon>
    </lineage>
</organism>
<name>A0A7U9E2G6_STRLI</name>
<reference evidence="3" key="1">
    <citation type="journal article" date="2013" name="Genome Biol. Evol.">
        <title>The genome sequence of Streptomyces lividans 66 reveals a novel tRNA-dependent peptide biosynthetic system within a metal-related genomic island.</title>
        <authorList>
            <person name="Cruz-Morales P."/>
            <person name="Vijgenboom E."/>
            <person name="Iruegas-Bocardo F."/>
            <person name="Girard G."/>
            <person name="Yanez-Guerra L.A."/>
            <person name="Ramos-Aboites H.E."/>
            <person name="Pernodet J.L."/>
            <person name="Anne J."/>
            <person name="van Wezel G.P."/>
            <person name="Barona-Gomez F."/>
        </authorList>
    </citation>
    <scope>NUCLEOTIDE SEQUENCE [LARGE SCALE GENOMIC DNA]</scope>
    <source>
        <strain evidence="3">1326</strain>
    </source>
</reference>
<dbReference type="Proteomes" id="UP000014062">
    <property type="component" value="Chromosome"/>
</dbReference>
<feature type="compositionally biased region" description="Basic and acidic residues" evidence="1">
    <location>
        <begin position="256"/>
        <end position="274"/>
    </location>
</feature>
<protein>
    <submittedName>
        <fullName evidence="2">Uncharacterized protein</fullName>
    </submittedName>
</protein>
<dbReference type="RefSeq" id="WP_003971991.1">
    <property type="nucleotide sequence ID" value="NZ_CM001889.1"/>
</dbReference>